<name>A0A8J2RRS2_9CRUS</name>
<evidence type="ECO:0000313" key="8">
    <source>
        <dbReference type="Proteomes" id="UP000789390"/>
    </source>
</evidence>
<dbReference type="Pfam" id="PF00386">
    <property type="entry name" value="C1q"/>
    <property type="match status" value="1"/>
</dbReference>
<reference evidence="7" key="1">
    <citation type="submission" date="2021-11" db="EMBL/GenBank/DDBJ databases">
        <authorList>
            <person name="Schell T."/>
        </authorList>
    </citation>
    <scope>NUCLEOTIDE SEQUENCE</scope>
    <source>
        <strain evidence="7">M5</strain>
    </source>
</reference>
<dbReference type="OrthoDB" id="5983381at2759"/>
<comment type="caution">
    <text evidence="7">The sequence shown here is derived from an EMBL/GenBank/DDBJ whole genome shotgun (WGS) entry which is preliminary data.</text>
</comment>
<keyword evidence="8" id="KW-1185">Reference proteome</keyword>
<gene>
    <name evidence="7" type="ORF">DGAL_LOCUS9996</name>
</gene>
<feature type="chain" id="PRO_5035188303" description="C1q domain-containing protein" evidence="5">
    <location>
        <begin position="26"/>
        <end position="351"/>
    </location>
</feature>
<evidence type="ECO:0000256" key="1">
    <source>
        <dbReference type="ARBA" id="ARBA00004613"/>
    </source>
</evidence>
<organism evidence="7 8">
    <name type="scientific">Daphnia galeata</name>
    <dbReference type="NCBI Taxonomy" id="27404"/>
    <lineage>
        <taxon>Eukaryota</taxon>
        <taxon>Metazoa</taxon>
        <taxon>Ecdysozoa</taxon>
        <taxon>Arthropoda</taxon>
        <taxon>Crustacea</taxon>
        <taxon>Branchiopoda</taxon>
        <taxon>Diplostraca</taxon>
        <taxon>Cladocera</taxon>
        <taxon>Anomopoda</taxon>
        <taxon>Daphniidae</taxon>
        <taxon>Daphnia</taxon>
    </lineage>
</organism>
<dbReference type="SMART" id="SM00110">
    <property type="entry name" value="C1Q"/>
    <property type="match status" value="1"/>
</dbReference>
<sequence>MASNLIIFSLLSYFICSWNVYSVDGLSLEDRLQQLTDNYIEIKSILQEKVTQLEIKDARLEALELKIQENHGIREDLIAKVSRLEAKVQQQQLRLNALQKKQPVSVSETDFKNESRVSNGMPTSCADLNDMGHTFNGFYSVKGASMMESVFCDFTKQPNDPGFQEFIGLIEVKSAPAIFYVQRSSSFTQINTPVPFQVERLNVGGAMNLSSGIFTAPVTGNYFFSLSGTAYIPATAVRLVFTIGLYMNENPIAYAYADEMSSDYQYETFSLQSTLNLIKGDQVWLQISSMETGVYLYGGDMGIVKMSDDQMLHPIAPAVNKNHLPEDARHVKVLETKEFQSFLNEVADWRD</sequence>
<dbReference type="PROSITE" id="PS50871">
    <property type="entry name" value="C1Q"/>
    <property type="match status" value="1"/>
</dbReference>
<evidence type="ECO:0000256" key="3">
    <source>
        <dbReference type="ARBA" id="ARBA00022729"/>
    </source>
</evidence>
<keyword evidence="4" id="KW-0175">Coiled coil</keyword>
<dbReference type="PANTHER" id="PTHR22923">
    <property type="entry name" value="CEREBELLIN-RELATED"/>
    <property type="match status" value="1"/>
</dbReference>
<protein>
    <recommendedName>
        <fullName evidence="6">C1q domain-containing protein</fullName>
    </recommendedName>
</protein>
<dbReference type="Proteomes" id="UP000789390">
    <property type="component" value="Unassembled WGS sequence"/>
</dbReference>
<dbReference type="InterPro" id="IPR050822">
    <property type="entry name" value="Cerebellin_Synaptic_Org"/>
</dbReference>
<dbReference type="GO" id="GO:0005615">
    <property type="term" value="C:extracellular space"/>
    <property type="evidence" value="ECO:0007669"/>
    <property type="project" value="TreeGrafter"/>
</dbReference>
<comment type="subcellular location">
    <subcellularLocation>
        <location evidence="1">Secreted</location>
    </subcellularLocation>
</comment>
<evidence type="ECO:0000313" key="7">
    <source>
        <dbReference type="EMBL" id="CAH0106835.1"/>
    </source>
</evidence>
<evidence type="ECO:0000256" key="2">
    <source>
        <dbReference type="ARBA" id="ARBA00022525"/>
    </source>
</evidence>
<evidence type="ECO:0000259" key="6">
    <source>
        <dbReference type="PROSITE" id="PS50871"/>
    </source>
</evidence>
<dbReference type="InterPro" id="IPR001073">
    <property type="entry name" value="C1q_dom"/>
</dbReference>
<dbReference type="SUPFAM" id="SSF49842">
    <property type="entry name" value="TNF-like"/>
    <property type="match status" value="1"/>
</dbReference>
<evidence type="ECO:0000256" key="5">
    <source>
        <dbReference type="SAM" id="SignalP"/>
    </source>
</evidence>
<feature type="coiled-coil region" evidence="4">
    <location>
        <begin position="46"/>
        <end position="101"/>
    </location>
</feature>
<proteinExistence type="predicted"/>
<dbReference type="AlphaFoldDB" id="A0A8J2RRS2"/>
<keyword evidence="2" id="KW-0964">Secreted</keyword>
<feature type="domain" description="C1q" evidence="6">
    <location>
        <begin position="172"/>
        <end position="318"/>
    </location>
</feature>
<keyword evidence="3 5" id="KW-0732">Signal</keyword>
<accession>A0A8J2RRS2</accession>
<dbReference type="InterPro" id="IPR008983">
    <property type="entry name" value="Tumour_necrosis_fac-like_dom"/>
</dbReference>
<dbReference type="Gene3D" id="2.60.120.40">
    <property type="match status" value="1"/>
</dbReference>
<dbReference type="PANTHER" id="PTHR22923:SF62">
    <property type="entry name" value="CVP18"/>
    <property type="match status" value="1"/>
</dbReference>
<evidence type="ECO:0000256" key="4">
    <source>
        <dbReference type="SAM" id="Coils"/>
    </source>
</evidence>
<dbReference type="EMBL" id="CAKKLH010000235">
    <property type="protein sequence ID" value="CAH0106835.1"/>
    <property type="molecule type" value="Genomic_DNA"/>
</dbReference>
<feature type="signal peptide" evidence="5">
    <location>
        <begin position="1"/>
        <end position="25"/>
    </location>
</feature>